<keyword evidence="2" id="KW-1185">Reference proteome</keyword>
<protein>
    <submittedName>
        <fullName evidence="1">Topology modulation protein</fullName>
    </submittedName>
</protein>
<dbReference type="InterPro" id="IPR052922">
    <property type="entry name" value="Cytidylate_Kinase-2"/>
</dbReference>
<dbReference type="Proteomes" id="UP000678895">
    <property type="component" value="Unassembled WGS sequence"/>
</dbReference>
<evidence type="ECO:0000313" key="2">
    <source>
        <dbReference type="Proteomes" id="UP000678895"/>
    </source>
</evidence>
<sequence length="171" mass="20292">MKRVLVIGCPGSGKSTFSSRLSKESDIPVIHLDTIYWKPGWISCTDQEFDEILRDLLLQETYIMDGNYSRTIEFRLSFADTVYFFDYSRYLCLYRVIKRRIMNHGKTGEYMGKDCQESINYKFLKSVWNFRKIQRVQIMNVLDEYKGSKDIVIFRKPKEVKNYLKNTNDSA</sequence>
<dbReference type="Gene3D" id="3.40.50.300">
    <property type="entry name" value="P-loop containing nucleotide triphosphate hydrolases"/>
    <property type="match status" value="1"/>
</dbReference>
<dbReference type="PANTHER" id="PTHR37816:SF3">
    <property type="entry name" value="MODULATES DNA TOPOLOGY"/>
    <property type="match status" value="1"/>
</dbReference>
<dbReference type="EMBL" id="BORS01000004">
    <property type="protein sequence ID" value="GIO41640.1"/>
    <property type="molecule type" value="Genomic_DNA"/>
</dbReference>
<proteinExistence type="predicted"/>
<dbReference type="InterPro" id="IPR027417">
    <property type="entry name" value="P-loop_NTPase"/>
</dbReference>
<dbReference type="RefSeq" id="WP_301625969.1">
    <property type="nucleotide sequence ID" value="NZ_BORS01000004.1"/>
</dbReference>
<dbReference type="PANTHER" id="PTHR37816">
    <property type="entry name" value="YALI0E33011P"/>
    <property type="match status" value="1"/>
</dbReference>
<evidence type="ECO:0000313" key="1">
    <source>
        <dbReference type="EMBL" id="GIO41640.1"/>
    </source>
</evidence>
<gene>
    <name evidence="1" type="ORF">J41TS4_13980</name>
</gene>
<organism evidence="1 2">
    <name type="scientific">Paenibacillus apis</name>
    <dbReference type="NCBI Taxonomy" id="1792174"/>
    <lineage>
        <taxon>Bacteria</taxon>
        <taxon>Bacillati</taxon>
        <taxon>Bacillota</taxon>
        <taxon>Bacilli</taxon>
        <taxon>Bacillales</taxon>
        <taxon>Paenibacillaceae</taxon>
        <taxon>Paenibacillus</taxon>
    </lineage>
</organism>
<name>A0A919Y3B2_9BACL</name>
<reference evidence="1" key="1">
    <citation type="submission" date="2021-03" db="EMBL/GenBank/DDBJ databases">
        <title>Antimicrobial resistance genes in bacteria isolated from Japanese honey, and their potential for conferring macrolide and lincosamide resistance in the American foulbrood pathogen Paenibacillus larvae.</title>
        <authorList>
            <person name="Okamoto M."/>
            <person name="Kumagai M."/>
            <person name="Kanamori H."/>
            <person name="Takamatsu D."/>
        </authorList>
    </citation>
    <scope>NUCLEOTIDE SEQUENCE</scope>
    <source>
        <strain evidence="1">J41TS4</strain>
    </source>
</reference>
<comment type="caution">
    <text evidence="1">The sequence shown here is derived from an EMBL/GenBank/DDBJ whole genome shotgun (WGS) entry which is preliminary data.</text>
</comment>
<dbReference type="AlphaFoldDB" id="A0A919Y3B2"/>
<accession>A0A919Y3B2</accession>
<dbReference type="SUPFAM" id="SSF52540">
    <property type="entry name" value="P-loop containing nucleoside triphosphate hydrolases"/>
    <property type="match status" value="1"/>
</dbReference>